<dbReference type="InterPro" id="IPR011006">
    <property type="entry name" value="CheY-like_superfamily"/>
</dbReference>
<dbReference type="EMBL" id="DSVQ01000012">
    <property type="protein sequence ID" value="HGT38794.1"/>
    <property type="molecule type" value="Genomic_DNA"/>
</dbReference>
<comment type="caution">
    <text evidence="4">The sequence shown here is derived from an EMBL/GenBank/DDBJ whole genome shotgun (WGS) entry which is preliminary data.</text>
</comment>
<dbReference type="PANTHER" id="PTHR44591:SF23">
    <property type="entry name" value="CHEY SUBFAMILY"/>
    <property type="match status" value="1"/>
</dbReference>
<sequence length="129" mass="13883">MSGQSLRIAIADDEVDMRDFLCKVLPRLGHEVVAVAADGEQLLAECLRAQPDVVITDLKMPRCDGLSAVATLWQTRRVPVIVISAFPQELADCPWAQSAMVTVLVKPIKKADLEPALAWAATARSSSSG</sequence>
<evidence type="ECO:0000256" key="2">
    <source>
        <dbReference type="PROSITE-ProRule" id="PRU00169"/>
    </source>
</evidence>
<name>A0A7C4LKB1_9PLAN</name>
<dbReference type="SUPFAM" id="SSF52172">
    <property type="entry name" value="CheY-like"/>
    <property type="match status" value="1"/>
</dbReference>
<feature type="modified residue" description="4-aspartylphosphate" evidence="2">
    <location>
        <position position="57"/>
    </location>
</feature>
<keyword evidence="1 2" id="KW-0597">Phosphoprotein</keyword>
<evidence type="ECO:0000256" key="1">
    <source>
        <dbReference type="ARBA" id="ARBA00022553"/>
    </source>
</evidence>
<dbReference type="InterPro" id="IPR050595">
    <property type="entry name" value="Bact_response_regulator"/>
</dbReference>
<reference evidence="4" key="1">
    <citation type="journal article" date="2020" name="mSystems">
        <title>Genome- and Community-Level Interaction Insights into Carbon Utilization and Element Cycling Functions of Hydrothermarchaeota in Hydrothermal Sediment.</title>
        <authorList>
            <person name="Zhou Z."/>
            <person name="Liu Y."/>
            <person name="Xu W."/>
            <person name="Pan J."/>
            <person name="Luo Z.H."/>
            <person name="Li M."/>
        </authorList>
    </citation>
    <scope>NUCLEOTIDE SEQUENCE [LARGE SCALE GENOMIC DNA]</scope>
    <source>
        <strain evidence="4">SpSt-508</strain>
    </source>
</reference>
<dbReference type="PROSITE" id="PS50110">
    <property type="entry name" value="RESPONSE_REGULATORY"/>
    <property type="match status" value="1"/>
</dbReference>
<organism evidence="4">
    <name type="scientific">Schlesneria paludicola</name>
    <dbReference type="NCBI Taxonomy" id="360056"/>
    <lineage>
        <taxon>Bacteria</taxon>
        <taxon>Pseudomonadati</taxon>
        <taxon>Planctomycetota</taxon>
        <taxon>Planctomycetia</taxon>
        <taxon>Planctomycetales</taxon>
        <taxon>Planctomycetaceae</taxon>
        <taxon>Schlesneria</taxon>
    </lineage>
</organism>
<dbReference type="AlphaFoldDB" id="A0A7C4LKB1"/>
<gene>
    <name evidence="4" type="ORF">ENS64_05960</name>
</gene>
<accession>A0A7C4LKB1</accession>
<evidence type="ECO:0000259" key="3">
    <source>
        <dbReference type="PROSITE" id="PS50110"/>
    </source>
</evidence>
<evidence type="ECO:0000313" key="4">
    <source>
        <dbReference type="EMBL" id="HGT38794.1"/>
    </source>
</evidence>
<dbReference type="SMART" id="SM00448">
    <property type="entry name" value="REC"/>
    <property type="match status" value="1"/>
</dbReference>
<proteinExistence type="predicted"/>
<dbReference type="Pfam" id="PF00072">
    <property type="entry name" value="Response_reg"/>
    <property type="match status" value="1"/>
</dbReference>
<feature type="domain" description="Response regulatory" evidence="3">
    <location>
        <begin position="7"/>
        <end position="121"/>
    </location>
</feature>
<dbReference type="GO" id="GO:0000160">
    <property type="term" value="P:phosphorelay signal transduction system"/>
    <property type="evidence" value="ECO:0007669"/>
    <property type="project" value="InterPro"/>
</dbReference>
<dbReference type="PANTHER" id="PTHR44591">
    <property type="entry name" value="STRESS RESPONSE REGULATOR PROTEIN 1"/>
    <property type="match status" value="1"/>
</dbReference>
<protein>
    <submittedName>
        <fullName evidence="4">Response regulator</fullName>
    </submittedName>
</protein>
<dbReference type="InterPro" id="IPR001789">
    <property type="entry name" value="Sig_transdc_resp-reg_receiver"/>
</dbReference>
<dbReference type="Gene3D" id="3.40.50.2300">
    <property type="match status" value="1"/>
</dbReference>